<keyword evidence="2" id="KW-1185">Reference proteome</keyword>
<evidence type="ECO:0000313" key="2">
    <source>
        <dbReference type="Proteomes" id="UP000694867"/>
    </source>
</evidence>
<proteinExistence type="predicted"/>
<feature type="compositionally biased region" description="Basic and acidic residues" evidence="1">
    <location>
        <begin position="1445"/>
        <end position="1455"/>
    </location>
</feature>
<organism evidence="2 3">
    <name type="scientific">Galendromus occidentalis</name>
    <name type="common">western predatory mite</name>
    <dbReference type="NCBI Taxonomy" id="34638"/>
    <lineage>
        <taxon>Eukaryota</taxon>
        <taxon>Metazoa</taxon>
        <taxon>Ecdysozoa</taxon>
        <taxon>Arthropoda</taxon>
        <taxon>Chelicerata</taxon>
        <taxon>Arachnida</taxon>
        <taxon>Acari</taxon>
        <taxon>Parasitiformes</taxon>
        <taxon>Mesostigmata</taxon>
        <taxon>Gamasina</taxon>
        <taxon>Phytoseioidea</taxon>
        <taxon>Phytoseiidae</taxon>
        <taxon>Typhlodrominae</taxon>
        <taxon>Galendromus</taxon>
    </lineage>
</organism>
<protein>
    <submittedName>
        <fullName evidence="3">Uncharacterized protein LOC100902832</fullName>
    </submittedName>
</protein>
<dbReference type="RefSeq" id="XP_003741508.1">
    <property type="nucleotide sequence ID" value="XM_003741460.1"/>
</dbReference>
<feature type="region of interest" description="Disordered" evidence="1">
    <location>
        <begin position="38"/>
        <end position="60"/>
    </location>
</feature>
<name>A0AAJ6QRA9_9ACAR</name>
<reference evidence="3" key="1">
    <citation type="submission" date="2025-08" db="UniProtKB">
        <authorList>
            <consortium name="RefSeq"/>
        </authorList>
    </citation>
    <scope>IDENTIFICATION</scope>
</reference>
<sequence length="1455" mass="161304">MATMTAMLPNEISSYVRACDDGVEVDLDPVADGDVYAEDSQLDASDPRCRGDEYGLDYGDTTTRGYEGGYQEGSPLEANSISAPEQTLPDENIPPTVNTFVPENGTDAYPSQTTPSLTDADIQYCPDTNQPIYFDRAANQWFYVDPAFQVDGTSYGQAEDPSAAEAHDQYNTQVERTEAIPDDGSEVLCAPDGHTPETGTDDVPVETGAEQQYYDGPGDSISNVNQTEDQVCQYPAEQAHVTEEQIYVTDQESHEVSSRLISPGTDTLSNAGSACLQVVGCANGEPASVEAYEGQEIPYAASDAEYSAEQEFAQSSEPIDESVAPVDGYSEVEHQSDLDQVFFGTRAPESLAHRSCSQIHPEATSGCTDQTSTSFATGETNHLGEAHPEEAAPDYEVQDVVSDPATYPDMTQQYQEEYAIEQEQYHNGGYPVVAAASEEYAQEYYDSEGHVAQSVVAEEGGQALDPTAYEAELQEGLAPEQFPIEGHQLDPGAELAAQGYVDGTYTNLEQAYAEQYDGGQNTVAGQQTYDTGAEYYSYEQGVGENVVAGEASAAATDEAYYSNGTFEEQDASGVHYEEVPTVPSTDAVYYAESAQGTYDADGVQASDSTHNKAGDALAIPDGDAEPPAEAALYESDNAYVDGTEAPFSDQGYVSEQTIGSTECDYGSQALDVVQDSQHQAEFIAEYSQTDERPLDGLTDGEQYSEVVTEPNAETLGQYPQEYVHEAPQEYVYESLREYVPGSPQEYAQEAPQEYMQEAPQEYVQEASQEYAYEAAAEYASEASQEYAYEAPQEYAYEAPQEYAYGAAAEYVQEAPRKYAYEVPAEKAYEAPQEYVHETPQEYVHEATQEYVHEATQEYVHGATQEYVHGAPQEYVHEALQGDVGHHPGEYAQEQVQEYAGRDSQHIPEGSTQENVAHHAEDQTASALNGSAYALEYDELENKPILDSVEENLTTSIKRAANIVKGKPFTLEMDSTEKFKSFRLEYERTPAFESFGYCLKFLGIRRGFVCSIRPDGVVSVQLKGKQHDEWFNTEFEYDSSKPAGKIEIGHMYIIEHLYNGCIYLERCRVKHVRGTEALIYLLDNGCERLISINKLYDILNLQDVERLPPQVVEIHVVGLTNEGYSEEDLERLERDWNAYEEVYIIPVDAPKDGLMHSAPIPGDSDNANSSKTDDVSDELLERSYERRKRSGSTPKQKLLRGWCKDITTSRGNECQDFDDDLESSYDDLNGSVTPSENLDIIYSQHGFKRIKLVNYEADGHLIVQVLEYSFKLFEMARFQYDEARPAQGLRPHRYYFAKVPLSDGGHYGNRALYQAESEFESHVTMWFPDTWMKVPVPRANIYEIENYDDAAKLPHQAVKVSVAGVTNMGYSEEQLQESLGGWVTSDDSFFMIRAKPSRKDKHVERSTGVPRVLIMDGQGRVLGVWKRSHSEKREAGSPASPTRPAATREVRVASEG</sequence>
<feature type="compositionally biased region" description="Polar residues" evidence="1">
    <location>
        <begin position="365"/>
        <end position="380"/>
    </location>
</feature>
<dbReference type="KEGG" id="goe:100902832"/>
<feature type="region of interest" description="Disordered" evidence="1">
    <location>
        <begin position="1154"/>
        <end position="1176"/>
    </location>
</feature>
<feature type="region of interest" description="Disordered" evidence="1">
    <location>
        <begin position="1424"/>
        <end position="1455"/>
    </location>
</feature>
<dbReference type="Proteomes" id="UP000694867">
    <property type="component" value="Unplaced"/>
</dbReference>
<accession>A0AAJ6QRA9</accession>
<feature type="region of interest" description="Disordered" evidence="1">
    <location>
        <begin position="361"/>
        <end position="392"/>
    </location>
</feature>
<dbReference type="GeneID" id="100902832"/>
<feature type="region of interest" description="Disordered" evidence="1">
    <location>
        <begin position="604"/>
        <end position="626"/>
    </location>
</feature>
<evidence type="ECO:0000256" key="1">
    <source>
        <dbReference type="SAM" id="MobiDB-lite"/>
    </source>
</evidence>
<gene>
    <name evidence="3" type="primary">LOC100902832</name>
</gene>
<evidence type="ECO:0000313" key="3">
    <source>
        <dbReference type="RefSeq" id="XP_003741508.1"/>
    </source>
</evidence>